<comment type="caution">
    <text evidence="2">The sequence shown here is derived from an EMBL/GenBank/DDBJ whole genome shotgun (WGS) entry which is preliminary data.</text>
</comment>
<evidence type="ECO:0000256" key="1">
    <source>
        <dbReference type="SAM" id="Coils"/>
    </source>
</evidence>
<keyword evidence="1" id="KW-0175">Coiled coil</keyword>
<feature type="coiled-coil region" evidence="1">
    <location>
        <begin position="78"/>
        <end position="174"/>
    </location>
</feature>
<dbReference type="EMBL" id="JAANQT010000305">
    <property type="protein sequence ID" value="KAG1312212.1"/>
    <property type="molecule type" value="Genomic_DNA"/>
</dbReference>
<reference evidence="2" key="1">
    <citation type="journal article" date="2020" name="Microb. Genom.">
        <title>Genetic diversity of clinical and environmental Mucorales isolates obtained from an investigation of mucormycosis cases among solid organ transplant recipients.</title>
        <authorList>
            <person name="Nguyen M.H."/>
            <person name="Kaul D."/>
            <person name="Muto C."/>
            <person name="Cheng S.J."/>
            <person name="Richter R.A."/>
            <person name="Bruno V.M."/>
            <person name="Liu G."/>
            <person name="Beyhan S."/>
            <person name="Sundermann A.J."/>
            <person name="Mounaud S."/>
            <person name="Pasculle A.W."/>
            <person name="Nierman W.C."/>
            <person name="Driscoll E."/>
            <person name="Cumbie R."/>
            <person name="Clancy C.J."/>
            <person name="Dupont C.L."/>
        </authorList>
    </citation>
    <scope>NUCLEOTIDE SEQUENCE</scope>
    <source>
        <strain evidence="2">GL11</strain>
    </source>
</reference>
<keyword evidence="3" id="KW-1185">Reference proteome</keyword>
<gene>
    <name evidence="2" type="ORF">G6F64_003205</name>
</gene>
<protein>
    <submittedName>
        <fullName evidence="2">Uncharacterized protein</fullName>
    </submittedName>
</protein>
<proteinExistence type="predicted"/>
<accession>A0A9P6XFF3</accession>
<dbReference type="Proteomes" id="UP000716291">
    <property type="component" value="Unassembled WGS sequence"/>
</dbReference>
<name>A0A9P6XFF3_RHIOR</name>
<dbReference type="AlphaFoldDB" id="A0A9P6XFF3"/>
<sequence length="178" mass="21644">MKLDQLFNHKHNEIKIFQPAIKANGAIVMNRPRTSIEEENTEEVIDFDLVQLIHQENLRLKQQLLIEREFYETWRQGKQIAEYELIQSNKDKQDLERKLKLLQISKNKRRSFTIGMANQYFYEHKIQILLNEMEAMEIEESKLFEKLNFKRNECEELKQKLESKEQEIKQLKYELQTK</sequence>
<evidence type="ECO:0000313" key="2">
    <source>
        <dbReference type="EMBL" id="KAG1312212.1"/>
    </source>
</evidence>
<organism evidence="2 3">
    <name type="scientific">Rhizopus oryzae</name>
    <name type="common">Mucormycosis agent</name>
    <name type="synonym">Rhizopus arrhizus var. delemar</name>
    <dbReference type="NCBI Taxonomy" id="64495"/>
    <lineage>
        <taxon>Eukaryota</taxon>
        <taxon>Fungi</taxon>
        <taxon>Fungi incertae sedis</taxon>
        <taxon>Mucoromycota</taxon>
        <taxon>Mucoromycotina</taxon>
        <taxon>Mucoromycetes</taxon>
        <taxon>Mucorales</taxon>
        <taxon>Mucorineae</taxon>
        <taxon>Rhizopodaceae</taxon>
        <taxon>Rhizopus</taxon>
    </lineage>
</organism>
<dbReference type="OrthoDB" id="2261744at2759"/>
<evidence type="ECO:0000313" key="3">
    <source>
        <dbReference type="Proteomes" id="UP000716291"/>
    </source>
</evidence>